<organism evidence="1 2">
    <name type="scientific">Sphingomonas pokkalii</name>
    <dbReference type="NCBI Taxonomy" id="2175090"/>
    <lineage>
        <taxon>Bacteria</taxon>
        <taxon>Pseudomonadati</taxon>
        <taxon>Pseudomonadota</taxon>
        <taxon>Alphaproteobacteria</taxon>
        <taxon>Sphingomonadales</taxon>
        <taxon>Sphingomonadaceae</taxon>
        <taxon>Sphingomonas</taxon>
    </lineage>
</organism>
<dbReference type="OrthoDB" id="7390129at2"/>
<evidence type="ECO:0000313" key="2">
    <source>
        <dbReference type="Proteomes" id="UP000245890"/>
    </source>
</evidence>
<evidence type="ECO:0000313" key="1">
    <source>
        <dbReference type="EMBL" id="PVX30884.1"/>
    </source>
</evidence>
<accession>A0A2U0SHT5</accession>
<name>A0A2U0SHT5_9SPHN</name>
<dbReference type="SUPFAM" id="SSF48452">
    <property type="entry name" value="TPR-like"/>
    <property type="match status" value="1"/>
</dbReference>
<reference evidence="1 2" key="1">
    <citation type="submission" date="2018-05" db="EMBL/GenBank/DDBJ databases">
        <title>Description of Sphingomonas pokkalii sp nov, isolated from the rhizosphere of saline tolerant pokkali rice and its draft genome analysis.</title>
        <authorList>
            <person name="Menon R."/>
            <person name="Kumari S."/>
            <person name="Rameshkumar N."/>
        </authorList>
    </citation>
    <scope>NUCLEOTIDE SEQUENCE [LARGE SCALE GENOMIC DNA]</scope>
    <source>
        <strain evidence="1 2">L3B27</strain>
    </source>
</reference>
<gene>
    <name evidence="1" type="ORF">DD559_17415</name>
</gene>
<dbReference type="AlphaFoldDB" id="A0A2U0SHT5"/>
<keyword evidence="2" id="KW-1185">Reference proteome</keyword>
<protein>
    <submittedName>
        <fullName evidence="1">Cytochrome c biogenesis factor-like protein</fullName>
    </submittedName>
</protein>
<dbReference type="EMBL" id="QENQ01000001">
    <property type="protein sequence ID" value="PVX30884.1"/>
    <property type="molecule type" value="Genomic_DNA"/>
</dbReference>
<proteinExistence type="predicted"/>
<sequence length="216" mass="22738">MGWLVFAGMALAGIALLLGARFPWRFWTLPAMAVMLAAAGYAWQGYPSLAGKPAEGTESVRPLDPDLIAVREAMFGRFNFDYSYFMAADAMTRAGALRLAATVMLGGVRKAPGDVGLWCGLGLALAEHDGEQLSPAARYAFDKAAELGPSHPGPPFFLGVALARSGDVAAARLAWGAALKRVPKDASYRDDMVNVMLTLDPALAEAARLAPSAPAN</sequence>
<dbReference type="RefSeq" id="WP_116470279.1">
    <property type="nucleotide sequence ID" value="NZ_QENQ01000001.1"/>
</dbReference>
<dbReference type="Proteomes" id="UP000245890">
    <property type="component" value="Unassembled WGS sequence"/>
</dbReference>
<comment type="caution">
    <text evidence="1">The sequence shown here is derived from an EMBL/GenBank/DDBJ whole genome shotgun (WGS) entry which is preliminary data.</text>
</comment>
<dbReference type="Gene3D" id="1.25.40.10">
    <property type="entry name" value="Tetratricopeptide repeat domain"/>
    <property type="match status" value="1"/>
</dbReference>
<dbReference type="InterPro" id="IPR011990">
    <property type="entry name" value="TPR-like_helical_dom_sf"/>
</dbReference>